<comment type="similarity">
    <text evidence="1">Belongs to the glycosyl hydrolase 15 family.</text>
</comment>
<keyword evidence="4" id="KW-1185">Reference proteome</keyword>
<dbReference type="Proteomes" id="UP000006622">
    <property type="component" value="Chromosome"/>
</dbReference>
<dbReference type="Gene3D" id="1.50.10.10">
    <property type="match status" value="1"/>
</dbReference>
<dbReference type="OrthoDB" id="36362at2157"/>
<accession>F7XNI1</accession>
<evidence type="ECO:0000313" key="4">
    <source>
        <dbReference type="Proteomes" id="UP000006622"/>
    </source>
</evidence>
<dbReference type="PANTHER" id="PTHR31616">
    <property type="entry name" value="TREHALASE"/>
    <property type="match status" value="1"/>
</dbReference>
<dbReference type="GO" id="GO:0004553">
    <property type="term" value="F:hydrolase activity, hydrolyzing O-glycosyl compounds"/>
    <property type="evidence" value="ECO:0007669"/>
    <property type="project" value="TreeGrafter"/>
</dbReference>
<reference evidence="3 4" key="1">
    <citation type="submission" date="2010-07" db="EMBL/GenBank/DDBJ databases">
        <title>The complete genome of Methanosalsum zhilinae DSM 4017.</title>
        <authorList>
            <consortium name="US DOE Joint Genome Institute (JGI-PGF)"/>
            <person name="Lucas S."/>
            <person name="Copeland A."/>
            <person name="Lapidus A."/>
            <person name="Glavina del Rio T."/>
            <person name="Dalin E."/>
            <person name="Tice H."/>
            <person name="Bruce D."/>
            <person name="Goodwin L."/>
            <person name="Pitluck S."/>
            <person name="Kyrpides N."/>
            <person name="Mavromatis K."/>
            <person name="Ovchinnikova G."/>
            <person name="Daligault H."/>
            <person name="Detter J.C."/>
            <person name="Han C."/>
            <person name="Tapia R."/>
            <person name="Larimer F."/>
            <person name="Land M."/>
            <person name="Hauser L."/>
            <person name="Markowitz V."/>
            <person name="Cheng J.-F."/>
            <person name="Hugenholtz P."/>
            <person name="Woyke T."/>
            <person name="Wu D."/>
            <person name="Spring S."/>
            <person name="Schueler E."/>
            <person name="Brambilla E."/>
            <person name="Klenk H.-P."/>
            <person name="Eisen J.A."/>
        </authorList>
    </citation>
    <scope>NUCLEOTIDE SEQUENCE [LARGE SCALE GENOMIC DNA]</scope>
    <source>
        <strain evidence="4">DSM 4017 / NBRC 107636 / OCM 62 / WeN5</strain>
    </source>
</reference>
<proteinExistence type="inferred from homology"/>
<dbReference type="GeneID" id="10823033"/>
<dbReference type="RefSeq" id="WP_013898677.1">
    <property type="nucleotide sequence ID" value="NC_015676.1"/>
</dbReference>
<dbReference type="InterPro" id="IPR008928">
    <property type="entry name" value="6-hairpin_glycosidase_sf"/>
</dbReference>
<gene>
    <name evidence="3" type="ordered locus">Mzhil_1396</name>
</gene>
<dbReference type="EMBL" id="CP002101">
    <property type="protein sequence ID" value="AEH61240.1"/>
    <property type="molecule type" value="Genomic_DNA"/>
</dbReference>
<dbReference type="InterPro" id="IPR011613">
    <property type="entry name" value="GH15-like"/>
</dbReference>
<dbReference type="InterPro" id="IPR012341">
    <property type="entry name" value="6hp_glycosidase-like_sf"/>
</dbReference>
<keyword evidence="3" id="KW-0378">Hydrolase</keyword>
<dbReference type="SUPFAM" id="SSF48208">
    <property type="entry name" value="Six-hairpin glycosidases"/>
    <property type="match status" value="1"/>
</dbReference>
<feature type="domain" description="GH15-like" evidence="2">
    <location>
        <begin position="284"/>
        <end position="648"/>
    </location>
</feature>
<dbReference type="PANTHER" id="PTHR31616:SF0">
    <property type="entry name" value="GLUCAN 1,4-ALPHA-GLUCOSIDASE"/>
    <property type="match status" value="1"/>
</dbReference>
<dbReference type="AlphaFoldDB" id="F7XNI1"/>
<dbReference type="STRING" id="679901.Mzhil_1396"/>
<dbReference type="GO" id="GO:0005975">
    <property type="term" value="P:carbohydrate metabolic process"/>
    <property type="evidence" value="ECO:0007669"/>
    <property type="project" value="InterPro"/>
</dbReference>
<dbReference type="HOGENOM" id="CLU_028187_0_0_2"/>
<evidence type="ECO:0000256" key="1">
    <source>
        <dbReference type="ARBA" id="ARBA00006188"/>
    </source>
</evidence>
<evidence type="ECO:0000313" key="3">
    <source>
        <dbReference type="EMBL" id="AEH61240.1"/>
    </source>
</evidence>
<dbReference type="KEGG" id="mzh:Mzhil_1396"/>
<organism evidence="3 4">
    <name type="scientific">Methanosalsum zhilinae (strain DSM 4017 / NBRC 107636 / OCM 62 / WeN5)</name>
    <name type="common">Methanohalophilus zhilinae</name>
    <dbReference type="NCBI Taxonomy" id="679901"/>
    <lineage>
        <taxon>Archaea</taxon>
        <taxon>Methanobacteriati</taxon>
        <taxon>Methanobacteriota</taxon>
        <taxon>Stenosarchaea group</taxon>
        <taxon>Methanomicrobia</taxon>
        <taxon>Methanosarcinales</taxon>
        <taxon>Methanosarcinaceae</taxon>
        <taxon>Methanosalsum</taxon>
    </lineage>
</organism>
<dbReference type="Pfam" id="PF00723">
    <property type="entry name" value="Glyco_hydro_15"/>
    <property type="match status" value="1"/>
</dbReference>
<sequence>MIRNTNAILGNSELMVTLGKRGEILGFFYPRRDYAQHVEESMMCIYSDEFTESTDSDSNSDRLLWMNSSRWEYVQKYTSDSYNVATRLKHDNGLEVSILDSVHPLMPALTRKFRISSKHDFDGKLFYYSSLNAGDMSKQNTCYCDNEEYIVVQYWQDYHLGLTSLPEFQSWQVSKIFGSSWWANPKYDMEDGALQNNREDIGKPGFALGWDMHIKKHEPFEVTIFMGASNNKSSLYRKMREIRSQSIERISEQVQENCVKWLSRKKPLDIFEKDDLDLNISLLEIYNRSLLTLKLLNEPSHGSFIASPEFDPAFEMCGGYGFCWNRDAAEIASALLNSGYPEYTGKFFRWCVKTQLPDGSWFQRYWTDGRHGPSWSNFNSTTQIDETGSTLHAIGKYYETLEGIDRIDFIEQMWVTVLRGAEYLIKRTRNGLHDACMDLWETHVGTFTYTNASIFAGLIQAARIADDYDQKELAGRWKEHAYNLKEQILNDLWTDEGYFARGIMHDRLDYTVDASILGTVTPFDLLSPHDPEERNKIYSLINTIENRLKIEVNDHYGIKRYEDDQYINGNPWIVTTLWLSKTMLMLSHALQKEGDFDQSRQFRSRAISLIQWSVKGTTDTGLLPEQVDKDHGNPAWAIPLGWSCALMVDNIILLDEIYRN</sequence>
<name>F7XNI1_METZD</name>
<evidence type="ECO:0000259" key="2">
    <source>
        <dbReference type="Pfam" id="PF00723"/>
    </source>
</evidence>
<protein>
    <submittedName>
        <fullName evidence="3">Glycoside hydrolase 15-related protein</fullName>
    </submittedName>
</protein>